<reference evidence="2" key="2">
    <citation type="submission" date="2023-03" db="EMBL/GenBank/DDBJ databases">
        <authorList>
            <consortium name="Wellcome Sanger Institute Data Sharing"/>
        </authorList>
    </citation>
    <scope>NUCLEOTIDE SEQUENCE [LARGE SCALE GENOMIC DNA]</scope>
</reference>
<accession>A0AAX7U8U2</accession>
<proteinExistence type="predicted"/>
<organism evidence="1 2">
    <name type="scientific">Astatotilapia calliptera</name>
    <name type="common">Eastern happy</name>
    <name type="synonym">Chromis callipterus</name>
    <dbReference type="NCBI Taxonomy" id="8154"/>
    <lineage>
        <taxon>Eukaryota</taxon>
        <taxon>Metazoa</taxon>
        <taxon>Chordata</taxon>
        <taxon>Craniata</taxon>
        <taxon>Vertebrata</taxon>
        <taxon>Euteleostomi</taxon>
        <taxon>Actinopterygii</taxon>
        <taxon>Neopterygii</taxon>
        <taxon>Teleostei</taxon>
        <taxon>Neoteleostei</taxon>
        <taxon>Acanthomorphata</taxon>
        <taxon>Ovalentaria</taxon>
        <taxon>Cichlomorphae</taxon>
        <taxon>Cichliformes</taxon>
        <taxon>Cichlidae</taxon>
        <taxon>African cichlids</taxon>
        <taxon>Pseudocrenilabrinae</taxon>
        <taxon>Haplochromini</taxon>
        <taxon>Astatotilapia</taxon>
    </lineage>
</organism>
<dbReference type="Ensembl" id="ENSACLT00000080987.1">
    <property type="protein sequence ID" value="ENSACLP00000066203.1"/>
    <property type="gene ID" value="ENSACLG00000038822.1"/>
</dbReference>
<evidence type="ECO:0000313" key="2">
    <source>
        <dbReference type="Proteomes" id="UP000265100"/>
    </source>
</evidence>
<reference evidence="1 2" key="1">
    <citation type="submission" date="2018-05" db="EMBL/GenBank/DDBJ databases">
        <authorList>
            <person name="Datahose"/>
        </authorList>
    </citation>
    <scope>NUCLEOTIDE SEQUENCE</scope>
</reference>
<protein>
    <submittedName>
        <fullName evidence="1">Uncharacterized protein</fullName>
    </submittedName>
</protein>
<sequence>SCSLYLEEQLLMVPQCELKSQEITVHSFPVLSLFQCLNFAHTLFISVQLTFG</sequence>
<keyword evidence="2" id="KW-1185">Reference proteome</keyword>
<reference evidence="1" key="4">
    <citation type="submission" date="2025-09" db="UniProtKB">
        <authorList>
            <consortium name="Ensembl"/>
        </authorList>
    </citation>
    <scope>IDENTIFICATION</scope>
</reference>
<dbReference type="AlphaFoldDB" id="A0AAX7U8U2"/>
<name>A0AAX7U8U2_ASTCA</name>
<evidence type="ECO:0000313" key="1">
    <source>
        <dbReference type="Ensembl" id="ENSACLP00000066203.1"/>
    </source>
</evidence>
<dbReference type="Proteomes" id="UP000265100">
    <property type="component" value="Chromosome 1"/>
</dbReference>
<reference evidence="1" key="3">
    <citation type="submission" date="2025-08" db="UniProtKB">
        <authorList>
            <consortium name="Ensembl"/>
        </authorList>
    </citation>
    <scope>IDENTIFICATION</scope>
</reference>